<feature type="domain" description="CCT" evidence="5">
    <location>
        <begin position="125"/>
        <end position="167"/>
    </location>
</feature>
<protein>
    <recommendedName>
        <fullName evidence="5">CCT domain-containing protein</fullName>
    </recommendedName>
</protein>
<evidence type="ECO:0000256" key="4">
    <source>
        <dbReference type="SAM" id="Coils"/>
    </source>
</evidence>
<accession>A0A9D5D4H1</accession>
<evidence type="ECO:0000256" key="2">
    <source>
        <dbReference type="ARBA" id="ARBA00023242"/>
    </source>
</evidence>
<keyword evidence="4" id="KW-0175">Coiled coil</keyword>
<dbReference type="Proteomes" id="UP001085076">
    <property type="component" value="Miscellaneous, Linkage group lg01"/>
</dbReference>
<dbReference type="OrthoDB" id="153872at2759"/>
<reference evidence="6" key="1">
    <citation type="submission" date="2021-03" db="EMBL/GenBank/DDBJ databases">
        <authorList>
            <person name="Li Z."/>
            <person name="Yang C."/>
        </authorList>
    </citation>
    <scope>NUCLEOTIDE SEQUENCE</scope>
    <source>
        <strain evidence="6">Dzin_1.0</strain>
        <tissue evidence="6">Leaf</tissue>
    </source>
</reference>
<dbReference type="GO" id="GO:0009909">
    <property type="term" value="P:regulation of flower development"/>
    <property type="evidence" value="ECO:0007669"/>
    <property type="project" value="InterPro"/>
</dbReference>
<proteinExistence type="predicted"/>
<name>A0A9D5D4H1_9LILI</name>
<dbReference type="PANTHER" id="PTHR31319:SF114">
    <property type="entry name" value="OS12G0262400 PROTEIN"/>
    <property type="match status" value="1"/>
</dbReference>
<sequence>MFSSFLDGNYNNPPLFTTHSPPSSSSSTSSLYSSSLPSCHLLRSTSSQSFSLHNTTTTLPYFSPSSSSPPSSYDFLDFHAEPAVRRVYSTGDLQGMNVLQVSGETVGQEAGMVAGRVGRYSAEERKERIERYRHKRNQRNFHKKITYACRKTLADSRPRVRGRFARNGEPEVEEGEGEAIIERIYQNYQEEYENCNNNNHEHGQDGGGDWWGQMQKVLGGADEEEECYYDNDTWANYLEDFSVNLLS</sequence>
<dbReference type="InterPro" id="IPR045281">
    <property type="entry name" value="CONSTANS-like"/>
</dbReference>
<dbReference type="PROSITE" id="PS51017">
    <property type="entry name" value="CCT"/>
    <property type="match status" value="1"/>
</dbReference>
<evidence type="ECO:0000256" key="3">
    <source>
        <dbReference type="PROSITE-ProRule" id="PRU00357"/>
    </source>
</evidence>
<dbReference type="Pfam" id="PF06203">
    <property type="entry name" value="CCT"/>
    <property type="match status" value="1"/>
</dbReference>
<dbReference type="PANTHER" id="PTHR31319">
    <property type="entry name" value="ZINC FINGER PROTEIN CONSTANS-LIKE 4"/>
    <property type="match status" value="1"/>
</dbReference>
<dbReference type="EMBL" id="JAGGNH010000001">
    <property type="protein sequence ID" value="KAJ0983933.1"/>
    <property type="molecule type" value="Genomic_DNA"/>
</dbReference>
<evidence type="ECO:0000256" key="1">
    <source>
        <dbReference type="ARBA" id="ARBA00004123"/>
    </source>
</evidence>
<evidence type="ECO:0000313" key="6">
    <source>
        <dbReference type="EMBL" id="KAJ0983933.1"/>
    </source>
</evidence>
<evidence type="ECO:0000313" key="7">
    <source>
        <dbReference type="Proteomes" id="UP001085076"/>
    </source>
</evidence>
<dbReference type="InterPro" id="IPR010402">
    <property type="entry name" value="CCT_domain"/>
</dbReference>
<feature type="coiled-coil region" evidence="4">
    <location>
        <begin position="178"/>
        <end position="205"/>
    </location>
</feature>
<evidence type="ECO:0000259" key="5">
    <source>
        <dbReference type="PROSITE" id="PS51017"/>
    </source>
</evidence>
<dbReference type="GO" id="GO:0003700">
    <property type="term" value="F:DNA-binding transcription factor activity"/>
    <property type="evidence" value="ECO:0007669"/>
    <property type="project" value="TreeGrafter"/>
</dbReference>
<keyword evidence="2 3" id="KW-0539">Nucleus</keyword>
<comment type="caution">
    <text evidence="6">The sequence shown here is derived from an EMBL/GenBank/DDBJ whole genome shotgun (WGS) entry which is preliminary data.</text>
</comment>
<dbReference type="GO" id="GO:0005634">
    <property type="term" value="C:nucleus"/>
    <property type="evidence" value="ECO:0007669"/>
    <property type="project" value="UniProtKB-SubCell"/>
</dbReference>
<reference evidence="6" key="2">
    <citation type="journal article" date="2022" name="Hortic Res">
        <title>The genome of Dioscorea zingiberensis sheds light on the biosynthesis, origin and evolution of the medicinally important diosgenin saponins.</title>
        <authorList>
            <person name="Li Y."/>
            <person name="Tan C."/>
            <person name="Li Z."/>
            <person name="Guo J."/>
            <person name="Li S."/>
            <person name="Chen X."/>
            <person name="Wang C."/>
            <person name="Dai X."/>
            <person name="Yang H."/>
            <person name="Song W."/>
            <person name="Hou L."/>
            <person name="Xu J."/>
            <person name="Tong Z."/>
            <person name="Xu A."/>
            <person name="Yuan X."/>
            <person name="Wang W."/>
            <person name="Yang Q."/>
            <person name="Chen L."/>
            <person name="Sun Z."/>
            <person name="Wang K."/>
            <person name="Pan B."/>
            <person name="Chen J."/>
            <person name="Bao Y."/>
            <person name="Liu F."/>
            <person name="Qi X."/>
            <person name="Gang D.R."/>
            <person name="Wen J."/>
            <person name="Li J."/>
        </authorList>
    </citation>
    <scope>NUCLEOTIDE SEQUENCE</scope>
    <source>
        <strain evidence="6">Dzin_1.0</strain>
    </source>
</reference>
<gene>
    <name evidence="6" type="ORF">J5N97_002289</name>
</gene>
<keyword evidence="7" id="KW-1185">Reference proteome</keyword>
<organism evidence="6 7">
    <name type="scientific">Dioscorea zingiberensis</name>
    <dbReference type="NCBI Taxonomy" id="325984"/>
    <lineage>
        <taxon>Eukaryota</taxon>
        <taxon>Viridiplantae</taxon>
        <taxon>Streptophyta</taxon>
        <taxon>Embryophyta</taxon>
        <taxon>Tracheophyta</taxon>
        <taxon>Spermatophyta</taxon>
        <taxon>Magnoliopsida</taxon>
        <taxon>Liliopsida</taxon>
        <taxon>Dioscoreales</taxon>
        <taxon>Dioscoreaceae</taxon>
        <taxon>Dioscorea</taxon>
    </lineage>
</organism>
<comment type="subcellular location">
    <subcellularLocation>
        <location evidence="1 3">Nucleus</location>
    </subcellularLocation>
</comment>
<dbReference type="AlphaFoldDB" id="A0A9D5D4H1"/>